<dbReference type="Gene3D" id="3.30.160.60">
    <property type="entry name" value="Classic Zinc Finger"/>
    <property type="match status" value="1"/>
</dbReference>
<protein>
    <recommendedName>
        <fullName evidence="2">B box-type domain-containing protein</fullName>
    </recommendedName>
</protein>
<dbReference type="InterPro" id="IPR000315">
    <property type="entry name" value="Znf_B-box"/>
</dbReference>
<reference evidence="3 4" key="1">
    <citation type="journal article" date="2017" name="Nat. Ecol. Evol.">
        <title>Scallop genome provides insights into evolution of bilaterian karyotype and development.</title>
        <authorList>
            <person name="Wang S."/>
            <person name="Zhang J."/>
            <person name="Jiao W."/>
            <person name="Li J."/>
            <person name="Xun X."/>
            <person name="Sun Y."/>
            <person name="Guo X."/>
            <person name="Huan P."/>
            <person name="Dong B."/>
            <person name="Zhang L."/>
            <person name="Hu X."/>
            <person name="Sun X."/>
            <person name="Wang J."/>
            <person name="Zhao C."/>
            <person name="Wang Y."/>
            <person name="Wang D."/>
            <person name="Huang X."/>
            <person name="Wang R."/>
            <person name="Lv J."/>
            <person name="Li Y."/>
            <person name="Zhang Z."/>
            <person name="Liu B."/>
            <person name="Lu W."/>
            <person name="Hui Y."/>
            <person name="Liang J."/>
            <person name="Zhou Z."/>
            <person name="Hou R."/>
            <person name="Li X."/>
            <person name="Liu Y."/>
            <person name="Li H."/>
            <person name="Ning X."/>
            <person name="Lin Y."/>
            <person name="Zhao L."/>
            <person name="Xing Q."/>
            <person name="Dou J."/>
            <person name="Li Y."/>
            <person name="Mao J."/>
            <person name="Guo H."/>
            <person name="Dou H."/>
            <person name="Li T."/>
            <person name="Mu C."/>
            <person name="Jiang W."/>
            <person name="Fu Q."/>
            <person name="Fu X."/>
            <person name="Miao Y."/>
            <person name="Liu J."/>
            <person name="Yu Q."/>
            <person name="Li R."/>
            <person name="Liao H."/>
            <person name="Li X."/>
            <person name="Kong Y."/>
            <person name="Jiang Z."/>
            <person name="Chourrout D."/>
            <person name="Li R."/>
            <person name="Bao Z."/>
        </authorList>
    </citation>
    <scope>NUCLEOTIDE SEQUENCE [LARGE SCALE GENOMIC DNA]</scope>
    <source>
        <strain evidence="3 4">PY_sf001</strain>
    </source>
</reference>
<dbReference type="AlphaFoldDB" id="A0A210R0V9"/>
<evidence type="ECO:0000259" key="2">
    <source>
        <dbReference type="PROSITE" id="PS50119"/>
    </source>
</evidence>
<keyword evidence="1" id="KW-0863">Zinc-finger</keyword>
<keyword evidence="4" id="KW-1185">Reference proteome</keyword>
<feature type="domain" description="B box-type" evidence="2">
    <location>
        <begin position="23"/>
        <end position="64"/>
    </location>
</feature>
<dbReference type="GO" id="GO:0008270">
    <property type="term" value="F:zinc ion binding"/>
    <property type="evidence" value="ECO:0007669"/>
    <property type="project" value="UniProtKB-KW"/>
</dbReference>
<comment type="caution">
    <text evidence="3">The sequence shown here is derived from an EMBL/GenBank/DDBJ whole genome shotgun (WGS) entry which is preliminary data.</text>
</comment>
<dbReference type="PROSITE" id="PS50119">
    <property type="entry name" value="ZF_BBOX"/>
    <property type="match status" value="1"/>
</dbReference>
<gene>
    <name evidence="3" type="ORF">KP79_PYT13399</name>
</gene>
<dbReference type="EMBL" id="NEDP02000981">
    <property type="protein sequence ID" value="OWF54521.1"/>
    <property type="molecule type" value="Genomic_DNA"/>
</dbReference>
<evidence type="ECO:0000256" key="1">
    <source>
        <dbReference type="PROSITE-ProRule" id="PRU00024"/>
    </source>
</evidence>
<keyword evidence="1" id="KW-0479">Metal-binding</keyword>
<dbReference type="Pfam" id="PF00643">
    <property type="entry name" value="zf-B_box"/>
    <property type="match status" value="1"/>
</dbReference>
<dbReference type="SUPFAM" id="SSF63829">
    <property type="entry name" value="Calcium-dependent phosphotriesterase"/>
    <property type="match status" value="1"/>
</dbReference>
<proteinExistence type="predicted"/>
<dbReference type="Proteomes" id="UP000242188">
    <property type="component" value="Unassembled WGS sequence"/>
</dbReference>
<accession>A0A210R0V9</accession>
<name>A0A210R0V9_MIZYE</name>
<dbReference type="SUPFAM" id="SSF57845">
    <property type="entry name" value="B-box zinc-binding domain"/>
    <property type="match status" value="1"/>
</dbReference>
<sequence length="536" mass="60913">MVLFTKMGGIKHMTAGQTEKRWKGQKTCVYHPSKSLELLCEVCMDLVCIECVPTAHTGHTFVSLGEITPLRKHEIHHFIDSTEDQQMAEIQQRISSTSDIFKQDEKGSDDLESYLKKQCDNIKADIDILKVRRFSEYHHFKARNMETRQIYSRELEMTQGDLLRYLLEYKTLLRDDPCDGHMFDKTVNVKPIENLSTLTDRDVPRCTPQKNHQDYLQQDLDTLTNGFTESLNLSNNTTSPWQLQTPSEGRFLDHHLFVLRSQYAVLPETNVLTKFKSPKKIAQICPTGDVAWSLLNNKITLLDRTGKIQQQRIYDVPIRAILVHPLTHQLYTFDDNGIIDLSTGARVFHYQATIKPLCLHFGNDGCILLGMTGKIAKIAPDGKHILTTTASASGKPFVFTPSKITECPLTGNLAFVDRDLQEDGGQGNRHVQVMDKEFEEGIKLSVETFNAKVKNWSKSRKQTCDIEFDKGGNLVLVDGRTIFLIDMMTEKAMRTIHIDKHPVISIGLGKQGELWVTLDGKSSKVKVLEYIEDRSG</sequence>
<keyword evidence="1" id="KW-0862">Zinc</keyword>
<organism evidence="3 4">
    <name type="scientific">Mizuhopecten yessoensis</name>
    <name type="common">Japanese scallop</name>
    <name type="synonym">Patinopecten yessoensis</name>
    <dbReference type="NCBI Taxonomy" id="6573"/>
    <lineage>
        <taxon>Eukaryota</taxon>
        <taxon>Metazoa</taxon>
        <taxon>Spiralia</taxon>
        <taxon>Lophotrochozoa</taxon>
        <taxon>Mollusca</taxon>
        <taxon>Bivalvia</taxon>
        <taxon>Autobranchia</taxon>
        <taxon>Pteriomorphia</taxon>
        <taxon>Pectinida</taxon>
        <taxon>Pectinoidea</taxon>
        <taxon>Pectinidae</taxon>
        <taxon>Mizuhopecten</taxon>
    </lineage>
</organism>
<dbReference type="CDD" id="cd19756">
    <property type="entry name" value="Bbox2"/>
    <property type="match status" value="1"/>
</dbReference>
<evidence type="ECO:0000313" key="4">
    <source>
        <dbReference type="Proteomes" id="UP000242188"/>
    </source>
</evidence>
<evidence type="ECO:0000313" key="3">
    <source>
        <dbReference type="EMBL" id="OWF54521.1"/>
    </source>
</evidence>